<comment type="catalytic activity">
    <reaction evidence="4">
        <text>2,5-dichlorocyclohexa-2,5-dien-1,4-diol + NAD(+) = 2,5-dichlorohydroquinone + NADH + H(+)</text>
        <dbReference type="Rhea" id="RHEA:15741"/>
        <dbReference type="ChEBI" id="CHEBI:15378"/>
        <dbReference type="ChEBI" id="CHEBI:27545"/>
        <dbReference type="ChEBI" id="CHEBI:28975"/>
        <dbReference type="ChEBI" id="CHEBI:57540"/>
        <dbReference type="ChEBI" id="CHEBI:57945"/>
    </reaction>
</comment>
<dbReference type="EMBL" id="SEOO01000039">
    <property type="protein sequence ID" value="RYM07924.1"/>
    <property type="molecule type" value="Genomic_DNA"/>
</dbReference>
<proteinExistence type="inferred from homology"/>
<comment type="caution">
    <text evidence="5">The sequence shown here is derived from an EMBL/GenBank/DDBJ whole genome shotgun (WGS) entry which is preliminary data.</text>
</comment>
<dbReference type="OrthoDB" id="286404at2"/>
<dbReference type="Proteomes" id="UP000291572">
    <property type="component" value="Unassembled WGS sequence"/>
</dbReference>
<evidence type="ECO:0000256" key="4">
    <source>
        <dbReference type="ARBA" id="ARBA00051383"/>
    </source>
</evidence>
<sequence>MSILETLFSVAGKTAVVTGGAKGVGAMISRTLVAAGADIVIVGRGAEAGKAFADGLEGPGKAIFLAHDLGTGAGVEAAAADIAARVPALNILVNNAGMFSAGAIEEASIDQWDRELGLNLRAPFFLAQKLLPQLKAAAVPGDPARIISIGSIGALWGRSSNGAYAYGASKAAIHQLTRMMASDLTAQGITVNAIAPGFFPSDMTDGFFAAVPGLKEQVVDGIPAGRLGSVEDVGGAVLFLSSRAGAYVSGTVLPVEGALWQA</sequence>
<dbReference type="InterPro" id="IPR036291">
    <property type="entry name" value="NAD(P)-bd_dom_sf"/>
</dbReference>
<protein>
    <submittedName>
        <fullName evidence="5">SDR family oxidoreductase</fullName>
    </submittedName>
</protein>
<dbReference type="AlphaFoldDB" id="A0A8G1ZD97"/>
<dbReference type="Pfam" id="PF13561">
    <property type="entry name" value="adh_short_C2"/>
    <property type="match status" value="1"/>
</dbReference>
<dbReference type="PRINTS" id="PR00080">
    <property type="entry name" value="SDRFAMILY"/>
</dbReference>
<gene>
    <name evidence="5" type="ORF">EWH12_17945</name>
</gene>
<comment type="similarity">
    <text evidence="1">Belongs to the short-chain dehydrogenases/reductases (SDR) family.</text>
</comment>
<dbReference type="InterPro" id="IPR052178">
    <property type="entry name" value="Sec_Metab_Biosynth_SDR"/>
</dbReference>
<reference evidence="5 6" key="1">
    <citation type="submission" date="2019-02" db="EMBL/GenBank/DDBJ databases">
        <authorList>
            <person name="Feng G."/>
        </authorList>
    </citation>
    <scope>NUCLEOTIDE SEQUENCE [LARGE SCALE GENOMIC DNA]</scope>
    <source>
        <strain evidence="5 6">CCTCC AB 2011146</strain>
    </source>
</reference>
<evidence type="ECO:0000256" key="1">
    <source>
        <dbReference type="ARBA" id="ARBA00006484"/>
    </source>
</evidence>
<dbReference type="FunFam" id="3.40.50.720:FF:000084">
    <property type="entry name" value="Short-chain dehydrogenase reductase"/>
    <property type="match status" value="1"/>
</dbReference>
<dbReference type="SUPFAM" id="SSF51735">
    <property type="entry name" value="NAD(P)-binding Rossmann-fold domains"/>
    <property type="match status" value="1"/>
</dbReference>
<keyword evidence="3" id="KW-0560">Oxidoreductase</keyword>
<organism evidence="5 6">
    <name type="scientific">Sphingobium cupriresistens</name>
    <dbReference type="NCBI Taxonomy" id="1132417"/>
    <lineage>
        <taxon>Bacteria</taxon>
        <taxon>Pseudomonadati</taxon>
        <taxon>Pseudomonadota</taxon>
        <taxon>Alphaproteobacteria</taxon>
        <taxon>Sphingomonadales</taxon>
        <taxon>Sphingomonadaceae</taxon>
        <taxon>Sphingobium</taxon>
    </lineage>
</organism>
<dbReference type="InterPro" id="IPR002347">
    <property type="entry name" value="SDR_fam"/>
</dbReference>
<name>A0A8G1ZD97_9SPHN</name>
<dbReference type="RefSeq" id="WP_129927407.1">
    <property type="nucleotide sequence ID" value="NZ_SEOO01000039.1"/>
</dbReference>
<evidence type="ECO:0000256" key="2">
    <source>
        <dbReference type="ARBA" id="ARBA00022857"/>
    </source>
</evidence>
<evidence type="ECO:0000256" key="3">
    <source>
        <dbReference type="ARBA" id="ARBA00023002"/>
    </source>
</evidence>
<keyword evidence="2" id="KW-0521">NADP</keyword>
<accession>A0A8G1ZD97</accession>
<dbReference type="GO" id="GO:0016491">
    <property type="term" value="F:oxidoreductase activity"/>
    <property type="evidence" value="ECO:0007669"/>
    <property type="project" value="UniProtKB-KW"/>
</dbReference>
<dbReference type="Gene3D" id="3.40.50.720">
    <property type="entry name" value="NAD(P)-binding Rossmann-like Domain"/>
    <property type="match status" value="1"/>
</dbReference>
<dbReference type="PRINTS" id="PR00081">
    <property type="entry name" value="GDHRDH"/>
</dbReference>
<dbReference type="PANTHER" id="PTHR43618">
    <property type="entry name" value="7-ALPHA-HYDROXYSTEROID DEHYDROGENASE"/>
    <property type="match status" value="1"/>
</dbReference>
<evidence type="ECO:0000313" key="5">
    <source>
        <dbReference type="EMBL" id="RYM07924.1"/>
    </source>
</evidence>
<dbReference type="PANTHER" id="PTHR43618:SF8">
    <property type="entry name" value="7ALPHA-HYDROXYSTEROID DEHYDROGENASE"/>
    <property type="match status" value="1"/>
</dbReference>
<evidence type="ECO:0000313" key="6">
    <source>
        <dbReference type="Proteomes" id="UP000291572"/>
    </source>
</evidence>